<accession>A0ABP6SXG4</accession>
<sequence length="107" mass="11420">MSRSVTQTFVECPRLTGRTEIVVRNVVASAQPTSAAARLPAASVRVQRKAPRAQWTTARRTTWWCSVHTRGSPGSGAISSNDRAPPGPAQTLVAPAFAIRSTPLVLL</sequence>
<comment type="caution">
    <text evidence="1">The sequence shown here is derived from an EMBL/GenBank/DDBJ whole genome shotgun (WGS) entry which is preliminary data.</text>
</comment>
<proteinExistence type="predicted"/>
<reference evidence="2" key="1">
    <citation type="journal article" date="2019" name="Int. J. Syst. Evol. Microbiol.">
        <title>The Global Catalogue of Microorganisms (GCM) 10K type strain sequencing project: providing services to taxonomists for standard genome sequencing and annotation.</title>
        <authorList>
            <consortium name="The Broad Institute Genomics Platform"/>
            <consortium name="The Broad Institute Genome Sequencing Center for Infectious Disease"/>
            <person name="Wu L."/>
            <person name="Ma J."/>
        </authorList>
    </citation>
    <scope>NUCLEOTIDE SEQUENCE [LARGE SCALE GENOMIC DNA]</scope>
    <source>
        <strain evidence="2">JCM 9458</strain>
    </source>
</reference>
<evidence type="ECO:0000313" key="2">
    <source>
        <dbReference type="Proteomes" id="UP001501676"/>
    </source>
</evidence>
<name>A0ABP6SXG4_9ACTN</name>
<gene>
    <name evidence="1" type="ORF">GCM10020369_28360</name>
</gene>
<protein>
    <submittedName>
        <fullName evidence="1">Uncharacterized protein</fullName>
    </submittedName>
</protein>
<keyword evidence="2" id="KW-1185">Reference proteome</keyword>
<dbReference type="EMBL" id="BAAAYN010000017">
    <property type="protein sequence ID" value="GAA3387102.1"/>
    <property type="molecule type" value="Genomic_DNA"/>
</dbReference>
<evidence type="ECO:0000313" key="1">
    <source>
        <dbReference type="EMBL" id="GAA3387102.1"/>
    </source>
</evidence>
<dbReference type="Proteomes" id="UP001501676">
    <property type="component" value="Unassembled WGS sequence"/>
</dbReference>
<organism evidence="1 2">
    <name type="scientific">Cryptosporangium minutisporangium</name>
    <dbReference type="NCBI Taxonomy" id="113569"/>
    <lineage>
        <taxon>Bacteria</taxon>
        <taxon>Bacillati</taxon>
        <taxon>Actinomycetota</taxon>
        <taxon>Actinomycetes</taxon>
        <taxon>Cryptosporangiales</taxon>
        <taxon>Cryptosporangiaceae</taxon>
        <taxon>Cryptosporangium</taxon>
    </lineage>
</organism>